<dbReference type="EMBL" id="PKPP01022052">
    <property type="protein sequence ID" value="PWA34610.1"/>
    <property type="molecule type" value="Genomic_DNA"/>
</dbReference>
<keyword evidence="2" id="KW-0547">Nucleotide-binding</keyword>
<dbReference type="InterPro" id="IPR014729">
    <property type="entry name" value="Rossmann-like_a/b/a_fold"/>
</dbReference>
<sequence length="175" mass="20067">MDNVDLVLLASGEAVFSFPKEEQSILRRWNETKAFEQQLQRTKHLPEYVFYDGPPFATGLPHYGHILAGTIKDIVTRYQTATGHHVTRRFSWDCHGMPVEHEINVKLARSVWWVFRELFNKGLVYQGLKVMYYSTGCKTQLSNFEATLNTKVVSDPEVMGTNLVMSVDDDGCFTE</sequence>
<dbReference type="OrthoDB" id="1706657at2759"/>
<comment type="caution">
    <text evidence="7">The sequence shown here is derived from an EMBL/GenBank/DDBJ whole genome shotgun (WGS) entry which is preliminary data.</text>
</comment>
<evidence type="ECO:0000256" key="1">
    <source>
        <dbReference type="ARBA" id="ARBA00022598"/>
    </source>
</evidence>
<evidence type="ECO:0000313" key="7">
    <source>
        <dbReference type="EMBL" id="PWA34610.1"/>
    </source>
</evidence>
<keyword evidence="5" id="KW-0030">Aminoacyl-tRNA synthetase</keyword>
<dbReference type="GO" id="GO:0009791">
    <property type="term" value="P:post-embryonic development"/>
    <property type="evidence" value="ECO:0007669"/>
    <property type="project" value="UniProtKB-ARBA"/>
</dbReference>
<dbReference type="GO" id="GO:0004822">
    <property type="term" value="F:isoleucine-tRNA ligase activity"/>
    <property type="evidence" value="ECO:0007669"/>
    <property type="project" value="InterPro"/>
</dbReference>
<evidence type="ECO:0000259" key="6">
    <source>
        <dbReference type="Pfam" id="PF00133"/>
    </source>
</evidence>
<dbReference type="PANTHER" id="PTHR42780:SF1">
    <property type="entry name" value="ISOLEUCINE--TRNA LIGASE, CYTOPLASMIC"/>
    <property type="match status" value="1"/>
</dbReference>
<proteinExistence type="predicted"/>
<name>A0A2U1KCW4_ARTAN</name>
<reference evidence="7 8" key="1">
    <citation type="journal article" date="2018" name="Mol. Plant">
        <title>The genome of Artemisia annua provides insight into the evolution of Asteraceae family and artemisinin biosynthesis.</title>
        <authorList>
            <person name="Shen Q."/>
            <person name="Zhang L."/>
            <person name="Liao Z."/>
            <person name="Wang S."/>
            <person name="Yan T."/>
            <person name="Shi P."/>
            <person name="Liu M."/>
            <person name="Fu X."/>
            <person name="Pan Q."/>
            <person name="Wang Y."/>
            <person name="Lv Z."/>
            <person name="Lu X."/>
            <person name="Zhang F."/>
            <person name="Jiang W."/>
            <person name="Ma Y."/>
            <person name="Chen M."/>
            <person name="Hao X."/>
            <person name="Li L."/>
            <person name="Tang Y."/>
            <person name="Lv G."/>
            <person name="Zhou Y."/>
            <person name="Sun X."/>
            <person name="Brodelius P.E."/>
            <person name="Rose J.K.C."/>
            <person name="Tang K."/>
        </authorList>
    </citation>
    <scope>NUCLEOTIDE SEQUENCE [LARGE SCALE GENOMIC DNA]</scope>
    <source>
        <strain evidence="8">cv. Huhao1</strain>
        <tissue evidence="7">Leaf</tissue>
    </source>
</reference>
<dbReference type="GO" id="GO:0005524">
    <property type="term" value="F:ATP binding"/>
    <property type="evidence" value="ECO:0007669"/>
    <property type="project" value="UniProtKB-KW"/>
</dbReference>
<organism evidence="7 8">
    <name type="scientific">Artemisia annua</name>
    <name type="common">Sweet wormwood</name>
    <dbReference type="NCBI Taxonomy" id="35608"/>
    <lineage>
        <taxon>Eukaryota</taxon>
        <taxon>Viridiplantae</taxon>
        <taxon>Streptophyta</taxon>
        <taxon>Embryophyta</taxon>
        <taxon>Tracheophyta</taxon>
        <taxon>Spermatophyta</taxon>
        <taxon>Magnoliopsida</taxon>
        <taxon>eudicotyledons</taxon>
        <taxon>Gunneridae</taxon>
        <taxon>Pentapetalae</taxon>
        <taxon>asterids</taxon>
        <taxon>campanulids</taxon>
        <taxon>Asterales</taxon>
        <taxon>Asteraceae</taxon>
        <taxon>Asteroideae</taxon>
        <taxon>Anthemideae</taxon>
        <taxon>Artemisiinae</taxon>
        <taxon>Artemisia</taxon>
    </lineage>
</organism>
<dbReference type="PANTHER" id="PTHR42780">
    <property type="entry name" value="SOLEUCYL-TRNA SYNTHETASE"/>
    <property type="match status" value="1"/>
</dbReference>
<dbReference type="InterPro" id="IPR023586">
    <property type="entry name" value="Ile-tRNA-ligase_type2"/>
</dbReference>
<dbReference type="AlphaFoldDB" id="A0A2U1KCW4"/>
<gene>
    <name evidence="7" type="ORF">CTI12_AA617400</name>
</gene>
<keyword evidence="3" id="KW-0067">ATP-binding</keyword>
<dbReference type="InterPro" id="IPR002300">
    <property type="entry name" value="aa-tRNA-synth_Ia"/>
</dbReference>
<evidence type="ECO:0000256" key="5">
    <source>
        <dbReference type="ARBA" id="ARBA00023146"/>
    </source>
</evidence>
<dbReference type="STRING" id="35608.A0A2U1KCW4"/>
<protein>
    <recommendedName>
        <fullName evidence="6">Aminoacyl-tRNA synthetase class Ia domain-containing protein</fullName>
    </recommendedName>
</protein>
<dbReference type="Gene3D" id="3.40.50.620">
    <property type="entry name" value="HUPs"/>
    <property type="match status" value="1"/>
</dbReference>
<feature type="domain" description="Aminoacyl-tRNA synthetase class Ia" evidence="6">
    <location>
        <begin position="25"/>
        <end position="109"/>
    </location>
</feature>
<keyword evidence="4" id="KW-0648">Protein biosynthesis</keyword>
<keyword evidence="1" id="KW-0436">Ligase</keyword>
<keyword evidence="8" id="KW-1185">Reference proteome</keyword>
<evidence type="ECO:0000256" key="3">
    <source>
        <dbReference type="ARBA" id="ARBA00022840"/>
    </source>
</evidence>
<dbReference type="PROSITE" id="PS00178">
    <property type="entry name" value="AA_TRNA_LIGASE_I"/>
    <property type="match status" value="1"/>
</dbReference>
<dbReference type="InterPro" id="IPR001412">
    <property type="entry name" value="aa-tRNA-synth_I_CS"/>
</dbReference>
<dbReference type="Pfam" id="PF00133">
    <property type="entry name" value="tRNA-synt_1"/>
    <property type="match status" value="1"/>
</dbReference>
<evidence type="ECO:0000256" key="2">
    <source>
        <dbReference type="ARBA" id="ARBA00022741"/>
    </source>
</evidence>
<accession>A0A2U1KCW4</accession>
<evidence type="ECO:0000256" key="4">
    <source>
        <dbReference type="ARBA" id="ARBA00022917"/>
    </source>
</evidence>
<dbReference type="Proteomes" id="UP000245207">
    <property type="component" value="Unassembled WGS sequence"/>
</dbReference>
<evidence type="ECO:0000313" key="8">
    <source>
        <dbReference type="Proteomes" id="UP000245207"/>
    </source>
</evidence>
<dbReference type="GO" id="GO:0048608">
    <property type="term" value="P:reproductive structure development"/>
    <property type="evidence" value="ECO:0007669"/>
    <property type="project" value="UniProtKB-ARBA"/>
</dbReference>
<dbReference type="GO" id="GO:0006428">
    <property type="term" value="P:isoleucyl-tRNA aminoacylation"/>
    <property type="evidence" value="ECO:0007669"/>
    <property type="project" value="TreeGrafter"/>
</dbReference>
<dbReference type="SUPFAM" id="SSF52374">
    <property type="entry name" value="Nucleotidylyl transferase"/>
    <property type="match status" value="1"/>
</dbReference>